<evidence type="ECO:0000313" key="8">
    <source>
        <dbReference type="Proteomes" id="UP000622552"/>
    </source>
</evidence>
<sequence>MKGAGLTRRGLLAGIGSTAVAAGLGACGAEPAPKPATSGSPGPGTPSASTGTNETALRRKIAGMLVVGFRGDRVGPDDWITRAVRESGVGGVILFDKDQLTGGTRNITSPEQVTALIRALREAAPGRRLIVSVDQEGGQVARLGPANGFPATRSQAQIGALNSPEVTRGWAEDMAATLVRIGVNFTFTPDVDIAVNPTNPAIALLDRSFSANADVVVSCATEAVRAYRKAGVRTSIKHFPGFGSATGNTDFETVDVTDTWTRAELEPFRRMVAAGSVDTVMVTHLLNRQLDPQRPASLSRAVVTDLLRGELGWDGVVVTDDMQAEAISRHYGRDEAVGLALEAGVDQLVFCNQAAYDPAVVEATVGAVVGLVRQGRISEARIDRSVARITALWPPN</sequence>
<dbReference type="Proteomes" id="UP000622552">
    <property type="component" value="Unassembled WGS sequence"/>
</dbReference>
<proteinExistence type="inferred from homology"/>
<dbReference type="Gene3D" id="3.20.20.300">
    <property type="entry name" value="Glycoside hydrolase, family 3, N-terminal domain"/>
    <property type="match status" value="1"/>
</dbReference>
<dbReference type="InterPro" id="IPR017853">
    <property type="entry name" value="GH"/>
</dbReference>
<dbReference type="GO" id="GO:0004563">
    <property type="term" value="F:beta-N-acetylhexosaminidase activity"/>
    <property type="evidence" value="ECO:0007669"/>
    <property type="project" value="UniProtKB-EC"/>
</dbReference>
<dbReference type="GO" id="GO:0009254">
    <property type="term" value="P:peptidoglycan turnover"/>
    <property type="evidence" value="ECO:0007669"/>
    <property type="project" value="TreeGrafter"/>
</dbReference>
<evidence type="ECO:0000259" key="6">
    <source>
        <dbReference type="Pfam" id="PF00933"/>
    </source>
</evidence>
<feature type="domain" description="Glycoside hydrolase family 3 N-terminal" evidence="6">
    <location>
        <begin position="57"/>
        <end position="391"/>
    </location>
</feature>
<protein>
    <submittedName>
        <fullName evidence="7">Beta-N-acetylhexosaminidase</fullName>
        <ecNumber evidence="7">3.2.1.52</ecNumber>
    </submittedName>
</protein>
<keyword evidence="5" id="KW-0732">Signal</keyword>
<keyword evidence="3 7" id="KW-0326">Glycosidase</keyword>
<keyword evidence="2 7" id="KW-0378">Hydrolase</keyword>
<keyword evidence="8" id="KW-1185">Reference proteome</keyword>
<dbReference type="GO" id="GO:0005975">
    <property type="term" value="P:carbohydrate metabolic process"/>
    <property type="evidence" value="ECO:0007669"/>
    <property type="project" value="InterPro"/>
</dbReference>
<organism evidence="7 8">
    <name type="scientific">Longispora fulva</name>
    <dbReference type="NCBI Taxonomy" id="619741"/>
    <lineage>
        <taxon>Bacteria</taxon>
        <taxon>Bacillati</taxon>
        <taxon>Actinomycetota</taxon>
        <taxon>Actinomycetes</taxon>
        <taxon>Micromonosporales</taxon>
        <taxon>Micromonosporaceae</taxon>
        <taxon>Longispora</taxon>
    </lineage>
</organism>
<dbReference type="PANTHER" id="PTHR30480:SF16">
    <property type="entry name" value="GLYCOSIDE HYDROLASE FAMILY 3 DOMAIN PROTEIN"/>
    <property type="match status" value="1"/>
</dbReference>
<accession>A0A8J7KJP8</accession>
<comment type="similarity">
    <text evidence="1">Belongs to the glycosyl hydrolase 3 family.</text>
</comment>
<evidence type="ECO:0000256" key="1">
    <source>
        <dbReference type="ARBA" id="ARBA00005336"/>
    </source>
</evidence>
<evidence type="ECO:0000256" key="4">
    <source>
        <dbReference type="SAM" id="MobiDB-lite"/>
    </source>
</evidence>
<dbReference type="EC" id="3.2.1.52" evidence="7"/>
<feature type="chain" id="PRO_5035290852" evidence="5">
    <location>
        <begin position="22"/>
        <end position="396"/>
    </location>
</feature>
<dbReference type="PROSITE" id="PS51257">
    <property type="entry name" value="PROKAR_LIPOPROTEIN"/>
    <property type="match status" value="1"/>
</dbReference>
<dbReference type="InterPro" id="IPR036962">
    <property type="entry name" value="Glyco_hydro_3_N_sf"/>
</dbReference>
<dbReference type="Pfam" id="PF00933">
    <property type="entry name" value="Glyco_hydro_3"/>
    <property type="match status" value="1"/>
</dbReference>
<dbReference type="EMBL" id="JADOUF010000001">
    <property type="protein sequence ID" value="MBG6137089.1"/>
    <property type="molecule type" value="Genomic_DNA"/>
</dbReference>
<dbReference type="InterPro" id="IPR001764">
    <property type="entry name" value="Glyco_hydro_3_N"/>
</dbReference>
<comment type="caution">
    <text evidence="7">The sequence shown here is derived from an EMBL/GenBank/DDBJ whole genome shotgun (WGS) entry which is preliminary data.</text>
</comment>
<evidence type="ECO:0000256" key="3">
    <source>
        <dbReference type="ARBA" id="ARBA00023295"/>
    </source>
</evidence>
<gene>
    <name evidence="7" type="ORF">IW245_003283</name>
</gene>
<feature type="compositionally biased region" description="Low complexity" evidence="4">
    <location>
        <begin position="35"/>
        <end position="52"/>
    </location>
</feature>
<dbReference type="InterPro" id="IPR050226">
    <property type="entry name" value="NagZ_Beta-hexosaminidase"/>
</dbReference>
<dbReference type="InterPro" id="IPR006311">
    <property type="entry name" value="TAT_signal"/>
</dbReference>
<name>A0A8J7KJP8_9ACTN</name>
<dbReference type="PANTHER" id="PTHR30480">
    <property type="entry name" value="BETA-HEXOSAMINIDASE-RELATED"/>
    <property type="match status" value="1"/>
</dbReference>
<dbReference type="PROSITE" id="PS51318">
    <property type="entry name" value="TAT"/>
    <property type="match status" value="1"/>
</dbReference>
<evidence type="ECO:0000313" key="7">
    <source>
        <dbReference type="EMBL" id="MBG6137089.1"/>
    </source>
</evidence>
<dbReference type="AlphaFoldDB" id="A0A8J7KJP8"/>
<feature type="region of interest" description="Disordered" evidence="4">
    <location>
        <begin position="29"/>
        <end position="54"/>
    </location>
</feature>
<feature type="signal peptide" evidence="5">
    <location>
        <begin position="1"/>
        <end position="21"/>
    </location>
</feature>
<dbReference type="RefSeq" id="WP_233473107.1">
    <property type="nucleotide sequence ID" value="NZ_BONS01000022.1"/>
</dbReference>
<evidence type="ECO:0000256" key="5">
    <source>
        <dbReference type="SAM" id="SignalP"/>
    </source>
</evidence>
<evidence type="ECO:0000256" key="2">
    <source>
        <dbReference type="ARBA" id="ARBA00022801"/>
    </source>
</evidence>
<dbReference type="SUPFAM" id="SSF51445">
    <property type="entry name" value="(Trans)glycosidases"/>
    <property type="match status" value="1"/>
</dbReference>
<reference evidence="7" key="1">
    <citation type="submission" date="2020-11" db="EMBL/GenBank/DDBJ databases">
        <title>Sequencing the genomes of 1000 actinobacteria strains.</title>
        <authorList>
            <person name="Klenk H.-P."/>
        </authorList>
    </citation>
    <scope>NUCLEOTIDE SEQUENCE</scope>
    <source>
        <strain evidence="7">DSM 45356</strain>
    </source>
</reference>